<evidence type="ECO:0000313" key="2">
    <source>
        <dbReference type="EMBL" id="ONN43548.1"/>
    </source>
</evidence>
<accession>A0A1V2UJH8</accession>
<comment type="caution">
    <text evidence="2">The sequence shown here is derived from an EMBL/GenBank/DDBJ whole genome shotgun (WGS) entry which is preliminary data.</text>
</comment>
<dbReference type="InterPro" id="IPR041223">
    <property type="entry name" value="ApeA_NTD"/>
</dbReference>
<dbReference type="EMBL" id="MSTR01000005">
    <property type="protein sequence ID" value="ONN43548.1"/>
    <property type="molecule type" value="Genomic_DNA"/>
</dbReference>
<dbReference type="Proteomes" id="UP000189299">
    <property type="component" value="Unassembled WGS sequence"/>
</dbReference>
<evidence type="ECO:0000313" key="3">
    <source>
        <dbReference type="Proteomes" id="UP000189299"/>
    </source>
</evidence>
<protein>
    <recommendedName>
        <fullName evidence="1">ApeA N-terminal domain-containing protein</fullName>
    </recommendedName>
</protein>
<proteinExistence type="predicted"/>
<evidence type="ECO:0000259" key="1">
    <source>
        <dbReference type="Pfam" id="PF18862"/>
    </source>
</evidence>
<dbReference type="Pfam" id="PF18862">
    <property type="entry name" value="ApeA_NTD1"/>
    <property type="match status" value="1"/>
</dbReference>
<dbReference type="AlphaFoldDB" id="A0A1V2UJH8"/>
<reference evidence="2 3" key="1">
    <citation type="submission" date="2016-12" db="EMBL/GenBank/DDBJ databases">
        <authorList>
            <person name="Song W.-J."/>
            <person name="Kurnit D.M."/>
        </authorList>
    </citation>
    <scope>NUCLEOTIDE SEQUENCE [LARGE SCALE GENOMIC DNA]</scope>
    <source>
        <strain evidence="2 3">CGB1038-1_S1</strain>
    </source>
</reference>
<sequence>MMVLSQKFRLKLMNSFADFFDQQNLIDDRIIYGFSENGKYVYLKDCIIIIQTSNIPGLDVSDYLVNSLFISSQPIALIDNLNIIKSTFSFDSYERWNQSSPITISINKAENSESVNYGKENLKSIESSFLIEVDTMEFSKRAILSRRHIDGFTKFEISLKKF</sequence>
<organism evidence="2 3">
    <name type="scientific">Enterococcus mundtii</name>
    <dbReference type="NCBI Taxonomy" id="53346"/>
    <lineage>
        <taxon>Bacteria</taxon>
        <taxon>Bacillati</taxon>
        <taxon>Bacillota</taxon>
        <taxon>Bacilli</taxon>
        <taxon>Lactobacillales</taxon>
        <taxon>Enterococcaceae</taxon>
        <taxon>Enterococcus</taxon>
    </lineage>
</organism>
<gene>
    <name evidence="2" type="ORF">BTN92_06885</name>
</gene>
<feature type="domain" description="ApeA N-terminal" evidence="1">
    <location>
        <begin position="7"/>
        <end position="149"/>
    </location>
</feature>
<name>A0A1V2UJH8_ENTMU</name>